<dbReference type="Proteomes" id="UP000015101">
    <property type="component" value="Unassembled WGS sequence"/>
</dbReference>
<dbReference type="CTD" id="20215394"/>
<evidence type="ECO:0000313" key="4">
    <source>
        <dbReference type="EnsemblMetazoa" id="HelroP77221"/>
    </source>
</evidence>
<dbReference type="PANTHER" id="PTHR46079">
    <property type="entry name" value="FERM DOMAIN-CONTAINING PROTEIN 4"/>
    <property type="match status" value="1"/>
</dbReference>
<dbReference type="InterPro" id="IPR011993">
    <property type="entry name" value="PH-like_dom_sf"/>
</dbReference>
<dbReference type="Pfam" id="PF09380">
    <property type="entry name" value="FERM_C"/>
    <property type="match status" value="1"/>
</dbReference>
<reference evidence="4" key="3">
    <citation type="submission" date="2015-06" db="UniProtKB">
        <authorList>
            <consortium name="EnsemblMetazoa"/>
        </authorList>
    </citation>
    <scope>IDENTIFICATION</scope>
</reference>
<dbReference type="GeneID" id="20215394"/>
<dbReference type="HOGENOM" id="CLU_131143_0_0_1"/>
<reference evidence="3 5" key="2">
    <citation type="journal article" date="2013" name="Nature">
        <title>Insights into bilaterian evolution from three spiralian genomes.</title>
        <authorList>
            <person name="Simakov O."/>
            <person name="Marletaz F."/>
            <person name="Cho S.J."/>
            <person name="Edsinger-Gonzales E."/>
            <person name="Havlak P."/>
            <person name="Hellsten U."/>
            <person name="Kuo D.H."/>
            <person name="Larsson T."/>
            <person name="Lv J."/>
            <person name="Arendt D."/>
            <person name="Savage R."/>
            <person name="Osoegawa K."/>
            <person name="de Jong P."/>
            <person name="Grimwood J."/>
            <person name="Chapman J.A."/>
            <person name="Shapiro H."/>
            <person name="Aerts A."/>
            <person name="Otillar R.P."/>
            <person name="Terry A.Y."/>
            <person name="Boore J.L."/>
            <person name="Grigoriev I.V."/>
            <person name="Lindberg D.R."/>
            <person name="Seaver E.C."/>
            <person name="Weisblat D.A."/>
            <person name="Putnam N.H."/>
            <person name="Rokhsar D.S."/>
        </authorList>
    </citation>
    <scope>NUCLEOTIDE SEQUENCE</scope>
</reference>
<keyword evidence="5" id="KW-1185">Reference proteome</keyword>
<dbReference type="SUPFAM" id="SSF50729">
    <property type="entry name" value="PH domain-like"/>
    <property type="match status" value="1"/>
</dbReference>
<keyword evidence="1" id="KW-0812">Transmembrane</keyword>
<name>T1G2U6_HELRO</name>
<organism evidence="4 5">
    <name type="scientific">Helobdella robusta</name>
    <name type="common">Californian leech</name>
    <dbReference type="NCBI Taxonomy" id="6412"/>
    <lineage>
        <taxon>Eukaryota</taxon>
        <taxon>Metazoa</taxon>
        <taxon>Spiralia</taxon>
        <taxon>Lophotrochozoa</taxon>
        <taxon>Annelida</taxon>
        <taxon>Clitellata</taxon>
        <taxon>Hirudinea</taxon>
        <taxon>Rhynchobdellida</taxon>
        <taxon>Glossiphoniidae</taxon>
        <taxon>Helobdella</taxon>
    </lineage>
</organism>
<accession>T1G2U6</accession>
<evidence type="ECO:0000259" key="2">
    <source>
        <dbReference type="PROSITE" id="PS50057"/>
    </source>
</evidence>
<gene>
    <name evidence="4" type="primary">20215394</name>
    <name evidence="3" type="ORF">HELRODRAFT_77221</name>
</gene>
<evidence type="ECO:0000313" key="3">
    <source>
        <dbReference type="EMBL" id="ESO07002.1"/>
    </source>
</evidence>
<sequence>LSIIESLPSYGVHYYKVKDKAGLPWWLGLNIKGISVYDDDDKQVPRLTFFWKNIENIFYREKKFCLEVHNPKRVSTSTRRQQQQQQQQQQTLDISPSDLDVHSWICPSTQLTKAIWNMAVSQHHFSIDISCMVGLLFVAWWFFFG</sequence>
<keyword evidence="1" id="KW-1133">Transmembrane helix</keyword>
<dbReference type="PROSITE" id="PS50057">
    <property type="entry name" value="FERM_3"/>
    <property type="match status" value="1"/>
</dbReference>
<dbReference type="InterPro" id="IPR047176">
    <property type="entry name" value="FRMD4A/B"/>
</dbReference>
<dbReference type="PANTHER" id="PTHR46079:SF2">
    <property type="entry name" value="FERM DOMAIN-CONTAINING PROTEIN"/>
    <property type="match status" value="1"/>
</dbReference>
<feature type="transmembrane region" description="Helical" evidence="1">
    <location>
        <begin position="125"/>
        <end position="143"/>
    </location>
</feature>
<dbReference type="InterPro" id="IPR000299">
    <property type="entry name" value="FERM_domain"/>
</dbReference>
<dbReference type="eggNOG" id="KOG3529">
    <property type="taxonomic scope" value="Eukaryota"/>
</dbReference>
<dbReference type="EnsemblMetazoa" id="HelroT77221">
    <property type="protein sequence ID" value="HelroP77221"/>
    <property type="gene ID" value="HelroG77221"/>
</dbReference>
<dbReference type="OMA" id="CRTIWIT"/>
<dbReference type="InParanoid" id="T1G2U6"/>
<dbReference type="AlphaFoldDB" id="T1G2U6"/>
<evidence type="ECO:0000256" key="1">
    <source>
        <dbReference type="SAM" id="Phobius"/>
    </source>
</evidence>
<reference evidence="5" key="1">
    <citation type="submission" date="2012-12" db="EMBL/GenBank/DDBJ databases">
        <authorList>
            <person name="Hellsten U."/>
            <person name="Grimwood J."/>
            <person name="Chapman J.A."/>
            <person name="Shapiro H."/>
            <person name="Aerts A."/>
            <person name="Otillar R.P."/>
            <person name="Terry A.Y."/>
            <person name="Boore J.L."/>
            <person name="Simakov O."/>
            <person name="Marletaz F."/>
            <person name="Cho S.-J."/>
            <person name="Edsinger-Gonzales E."/>
            <person name="Havlak P."/>
            <person name="Kuo D.-H."/>
            <person name="Larsson T."/>
            <person name="Lv J."/>
            <person name="Arendt D."/>
            <person name="Savage R."/>
            <person name="Osoegawa K."/>
            <person name="de Jong P."/>
            <person name="Lindberg D.R."/>
            <person name="Seaver E.C."/>
            <person name="Weisblat D.A."/>
            <person name="Putnam N.H."/>
            <person name="Grigoriev I.V."/>
            <person name="Rokhsar D.S."/>
        </authorList>
    </citation>
    <scope>NUCLEOTIDE SEQUENCE</scope>
</reference>
<keyword evidence="1" id="KW-0472">Membrane</keyword>
<dbReference type="OrthoDB" id="10063592at2759"/>
<evidence type="ECO:0000313" key="5">
    <source>
        <dbReference type="Proteomes" id="UP000015101"/>
    </source>
</evidence>
<proteinExistence type="predicted"/>
<dbReference type="RefSeq" id="XP_009015098.1">
    <property type="nucleotide sequence ID" value="XM_009016850.1"/>
</dbReference>
<dbReference type="InterPro" id="IPR018980">
    <property type="entry name" value="FERM_PH-like_C"/>
</dbReference>
<dbReference type="Gene3D" id="2.30.29.30">
    <property type="entry name" value="Pleckstrin-homology domain (PH domain)/Phosphotyrosine-binding domain (PTB)"/>
    <property type="match status" value="1"/>
</dbReference>
<dbReference type="GO" id="GO:0090162">
    <property type="term" value="P:establishment of epithelial cell polarity"/>
    <property type="evidence" value="ECO:0007669"/>
    <property type="project" value="InterPro"/>
</dbReference>
<feature type="domain" description="FERM" evidence="2">
    <location>
        <begin position="1"/>
        <end position="130"/>
    </location>
</feature>
<protein>
    <recommendedName>
        <fullName evidence="2">FERM domain-containing protein</fullName>
    </recommendedName>
</protein>
<dbReference type="KEGG" id="hro:HELRODRAFT_77221"/>
<dbReference type="EMBL" id="AMQM01003758">
    <property type="status" value="NOT_ANNOTATED_CDS"/>
    <property type="molecule type" value="Genomic_DNA"/>
</dbReference>
<dbReference type="EMBL" id="KB096275">
    <property type="protein sequence ID" value="ESO07002.1"/>
    <property type="molecule type" value="Genomic_DNA"/>
</dbReference>
<dbReference type="SMART" id="SM01196">
    <property type="entry name" value="FERM_C"/>
    <property type="match status" value="1"/>
</dbReference>